<dbReference type="InterPro" id="IPR055348">
    <property type="entry name" value="DctQ"/>
</dbReference>
<keyword evidence="3" id="KW-1003">Cell membrane</keyword>
<evidence type="ECO:0000256" key="1">
    <source>
        <dbReference type="ARBA" id="ARBA00004429"/>
    </source>
</evidence>
<evidence type="ECO:0000256" key="2">
    <source>
        <dbReference type="ARBA" id="ARBA00022448"/>
    </source>
</evidence>
<dbReference type="OrthoDB" id="9794346at2"/>
<dbReference type="Pfam" id="PF04290">
    <property type="entry name" value="DctQ"/>
    <property type="match status" value="1"/>
</dbReference>
<dbReference type="Proteomes" id="UP000249590">
    <property type="component" value="Unassembled WGS sequence"/>
</dbReference>
<evidence type="ECO:0000256" key="7">
    <source>
        <dbReference type="ARBA" id="ARBA00023136"/>
    </source>
</evidence>
<reference evidence="11 12" key="1">
    <citation type="submission" date="2018-05" db="EMBL/GenBank/DDBJ databases">
        <title>Acuticoccus sediminis sp. nov., isolated from deep-sea sediment of Indian Ocean.</title>
        <authorList>
            <person name="Liu X."/>
            <person name="Lai Q."/>
            <person name="Du Y."/>
            <person name="Sun F."/>
            <person name="Zhang X."/>
            <person name="Wang S."/>
            <person name="Shao Z."/>
        </authorList>
    </citation>
    <scope>NUCLEOTIDE SEQUENCE [LARGE SCALE GENOMIC DNA]</scope>
    <source>
        <strain evidence="11 12">PTG4-2</strain>
    </source>
</reference>
<accession>A0A8B2NHN0</accession>
<comment type="caution">
    <text evidence="11">The sequence shown here is derived from an EMBL/GenBank/DDBJ whole genome shotgun (WGS) entry which is preliminary data.</text>
</comment>
<dbReference type="InterPro" id="IPR007387">
    <property type="entry name" value="TRAP_DctQ"/>
</dbReference>
<organism evidence="11 12">
    <name type="scientific">Acuticoccus sediminis</name>
    <dbReference type="NCBI Taxonomy" id="2184697"/>
    <lineage>
        <taxon>Bacteria</taxon>
        <taxon>Pseudomonadati</taxon>
        <taxon>Pseudomonadota</taxon>
        <taxon>Alphaproteobacteria</taxon>
        <taxon>Hyphomicrobiales</taxon>
        <taxon>Amorphaceae</taxon>
        <taxon>Acuticoccus</taxon>
    </lineage>
</organism>
<comment type="function">
    <text evidence="9">Part of the tripartite ATP-independent periplasmic (TRAP) transport system.</text>
</comment>
<gene>
    <name evidence="11" type="ORF">DLJ53_25525</name>
</gene>
<dbReference type="EMBL" id="QHHQ01000006">
    <property type="protein sequence ID" value="RAH98991.1"/>
    <property type="molecule type" value="Genomic_DNA"/>
</dbReference>
<keyword evidence="6 9" id="KW-1133">Transmembrane helix</keyword>
<sequence length="182" mass="19955">MARLLAVAGALDLLVRRVGQVAAWLAVALMLVIVFDVITRHFLVLGSTKLQDLEWHLHAALFLLTLGYAYVEGAHVRIDILHARFGPRTAAWVELLGATLMLAPFCLVVLYYGYAFWERSFMMDEGSASQTGLPHRWVIKAFLLFGFGFLFLAALGAASRSLAILLGAPAGPTHPEHQEVGL</sequence>
<evidence type="ECO:0000256" key="9">
    <source>
        <dbReference type="RuleBase" id="RU369079"/>
    </source>
</evidence>
<comment type="subunit">
    <text evidence="9">The complex comprises the extracytoplasmic solute receptor protein and the two transmembrane proteins.</text>
</comment>
<evidence type="ECO:0000256" key="8">
    <source>
        <dbReference type="ARBA" id="ARBA00038436"/>
    </source>
</evidence>
<keyword evidence="2 9" id="KW-0813">Transport</keyword>
<evidence type="ECO:0000256" key="3">
    <source>
        <dbReference type="ARBA" id="ARBA00022475"/>
    </source>
</evidence>
<dbReference type="PANTHER" id="PTHR35011">
    <property type="entry name" value="2,3-DIKETO-L-GULONATE TRAP TRANSPORTER SMALL PERMEASE PROTEIN YIAM"/>
    <property type="match status" value="1"/>
</dbReference>
<feature type="transmembrane region" description="Helical" evidence="9">
    <location>
        <begin position="137"/>
        <end position="158"/>
    </location>
</feature>
<dbReference type="GO" id="GO:0005886">
    <property type="term" value="C:plasma membrane"/>
    <property type="evidence" value="ECO:0007669"/>
    <property type="project" value="UniProtKB-SubCell"/>
</dbReference>
<proteinExistence type="inferred from homology"/>
<dbReference type="PANTHER" id="PTHR35011:SF4">
    <property type="entry name" value="SLL1102 PROTEIN"/>
    <property type="match status" value="1"/>
</dbReference>
<protein>
    <recommendedName>
        <fullName evidence="9">TRAP transporter small permease protein</fullName>
    </recommendedName>
</protein>
<comment type="similarity">
    <text evidence="8 9">Belongs to the TRAP transporter small permease family.</text>
</comment>
<dbReference type="AlphaFoldDB" id="A0A8B2NHN0"/>
<feature type="transmembrane region" description="Helical" evidence="9">
    <location>
        <begin position="92"/>
        <end position="117"/>
    </location>
</feature>
<keyword evidence="12" id="KW-1185">Reference proteome</keyword>
<evidence type="ECO:0000259" key="10">
    <source>
        <dbReference type="Pfam" id="PF04290"/>
    </source>
</evidence>
<feature type="transmembrane region" description="Helical" evidence="9">
    <location>
        <begin position="55"/>
        <end position="71"/>
    </location>
</feature>
<evidence type="ECO:0000256" key="6">
    <source>
        <dbReference type="ARBA" id="ARBA00022989"/>
    </source>
</evidence>
<keyword evidence="4 9" id="KW-0997">Cell inner membrane</keyword>
<evidence type="ECO:0000313" key="12">
    <source>
        <dbReference type="Proteomes" id="UP000249590"/>
    </source>
</evidence>
<evidence type="ECO:0000256" key="5">
    <source>
        <dbReference type="ARBA" id="ARBA00022692"/>
    </source>
</evidence>
<keyword evidence="5 9" id="KW-0812">Transmembrane</keyword>
<name>A0A8B2NHN0_9HYPH</name>
<dbReference type="GO" id="GO:0022857">
    <property type="term" value="F:transmembrane transporter activity"/>
    <property type="evidence" value="ECO:0007669"/>
    <property type="project" value="UniProtKB-UniRule"/>
</dbReference>
<keyword evidence="7 9" id="KW-0472">Membrane</keyword>
<comment type="subcellular location">
    <subcellularLocation>
        <location evidence="1 9">Cell inner membrane</location>
        <topology evidence="1 9">Multi-pass membrane protein</topology>
    </subcellularLocation>
</comment>
<dbReference type="RefSeq" id="WP_111350532.1">
    <property type="nucleotide sequence ID" value="NZ_JAIWKD010000004.1"/>
</dbReference>
<feature type="transmembrane region" description="Helical" evidence="9">
    <location>
        <begin position="21"/>
        <end position="43"/>
    </location>
</feature>
<feature type="domain" description="Tripartite ATP-independent periplasmic transporters DctQ component" evidence="10">
    <location>
        <begin position="29"/>
        <end position="162"/>
    </location>
</feature>
<evidence type="ECO:0000313" key="11">
    <source>
        <dbReference type="EMBL" id="RAH98991.1"/>
    </source>
</evidence>
<evidence type="ECO:0000256" key="4">
    <source>
        <dbReference type="ARBA" id="ARBA00022519"/>
    </source>
</evidence>